<proteinExistence type="inferred from homology"/>
<dbReference type="CDD" id="cd07012">
    <property type="entry name" value="PBP2_Bug_TTT"/>
    <property type="match status" value="1"/>
</dbReference>
<comment type="caution">
    <text evidence="3">The sequence shown here is derived from an EMBL/GenBank/DDBJ whole genome shotgun (WGS) entry which is preliminary data.</text>
</comment>
<evidence type="ECO:0000313" key="3">
    <source>
        <dbReference type="EMBL" id="MBR0663910.1"/>
    </source>
</evidence>
<dbReference type="RefSeq" id="WP_211851501.1">
    <property type="nucleotide sequence ID" value="NZ_JAAGBB010000005.1"/>
</dbReference>
<keyword evidence="4" id="KW-1185">Reference proteome</keyword>
<keyword evidence="2" id="KW-0732">Signal</keyword>
<feature type="signal peptide" evidence="2">
    <location>
        <begin position="1"/>
        <end position="31"/>
    </location>
</feature>
<dbReference type="EMBL" id="JAAGBB010000005">
    <property type="protein sequence ID" value="MBR0663910.1"/>
    <property type="molecule type" value="Genomic_DNA"/>
</dbReference>
<dbReference type="PANTHER" id="PTHR42928">
    <property type="entry name" value="TRICARBOXYLATE-BINDING PROTEIN"/>
    <property type="match status" value="1"/>
</dbReference>
<dbReference type="Pfam" id="PF03401">
    <property type="entry name" value="TctC"/>
    <property type="match status" value="1"/>
</dbReference>
<dbReference type="InterPro" id="IPR042100">
    <property type="entry name" value="Bug_dom1"/>
</dbReference>
<dbReference type="Gene3D" id="3.40.190.10">
    <property type="entry name" value="Periplasmic binding protein-like II"/>
    <property type="match status" value="1"/>
</dbReference>
<name>A0ABS5EUF5_9PROT</name>
<dbReference type="Gene3D" id="3.40.190.150">
    <property type="entry name" value="Bordetella uptake gene, domain 1"/>
    <property type="match status" value="1"/>
</dbReference>
<evidence type="ECO:0000256" key="2">
    <source>
        <dbReference type="SAM" id="SignalP"/>
    </source>
</evidence>
<sequence length="341" mass="35347">MHRSGIPAPRRRALGLLSALLGGAKATTAAAQPPVSGLTGTAAAAWPVRQVRLLTPGGPGTGVDLAARLLAEGLARRLGQPLPVENRPGADGTLAAEAHARARPGESLLFSFLAVANPALHDRPLPYDPDTDLVPVAPAVTEFHAFAVPSALPATDMAGLLTLARERPGTLNWHGAAGLPHLAFRLFLRDRGAEMVFVSYRGIAAAVPDLAAGRIHLVFGPASSALGLIREGSVRALAVSARERAPALPEVPTVAEAGFPDLRLEAVYGLFGWSGMHAATRDRLAAETRTVLAEPAVADRLRAAGALPRPGTPDDLAELISQQRARAEEGARAFGSARPPG</sequence>
<evidence type="ECO:0000256" key="1">
    <source>
        <dbReference type="ARBA" id="ARBA00006987"/>
    </source>
</evidence>
<gene>
    <name evidence="3" type="ORF">GXW71_06020</name>
</gene>
<dbReference type="PIRSF" id="PIRSF017082">
    <property type="entry name" value="YflP"/>
    <property type="match status" value="1"/>
</dbReference>
<feature type="chain" id="PRO_5046660333" evidence="2">
    <location>
        <begin position="32"/>
        <end position="341"/>
    </location>
</feature>
<comment type="similarity">
    <text evidence="1">Belongs to the UPF0065 (bug) family.</text>
</comment>
<evidence type="ECO:0000313" key="4">
    <source>
        <dbReference type="Proteomes" id="UP001196870"/>
    </source>
</evidence>
<dbReference type="Proteomes" id="UP001196870">
    <property type="component" value="Unassembled WGS sequence"/>
</dbReference>
<dbReference type="InterPro" id="IPR005064">
    <property type="entry name" value="BUG"/>
</dbReference>
<reference evidence="4" key="1">
    <citation type="journal article" date="2021" name="Syst. Appl. Microbiol.">
        <title>Roseomonas hellenica sp. nov., isolated from roots of wild-growing Alkanna tinctoria.</title>
        <authorList>
            <person name="Rat A."/>
            <person name="Naranjo H.D."/>
            <person name="Lebbe L."/>
            <person name="Cnockaert M."/>
            <person name="Krigas N."/>
            <person name="Grigoriadou K."/>
            <person name="Maloupa E."/>
            <person name="Willems A."/>
        </authorList>
    </citation>
    <scope>NUCLEOTIDE SEQUENCE [LARGE SCALE GENOMIC DNA]</scope>
    <source>
        <strain evidence="4">LMG 31523</strain>
    </source>
</reference>
<dbReference type="PANTHER" id="PTHR42928:SF5">
    <property type="entry name" value="BLR1237 PROTEIN"/>
    <property type="match status" value="1"/>
</dbReference>
<dbReference type="SUPFAM" id="SSF53850">
    <property type="entry name" value="Periplasmic binding protein-like II"/>
    <property type="match status" value="1"/>
</dbReference>
<protein>
    <submittedName>
        <fullName evidence="3">Tripartite tricarboxylate transporter substrate binding protein</fullName>
    </submittedName>
</protein>
<accession>A0ABS5EUF5</accession>
<organism evidence="3 4">
    <name type="scientific">Plastoroseomonas hellenica</name>
    <dbReference type="NCBI Taxonomy" id="2687306"/>
    <lineage>
        <taxon>Bacteria</taxon>
        <taxon>Pseudomonadati</taxon>
        <taxon>Pseudomonadota</taxon>
        <taxon>Alphaproteobacteria</taxon>
        <taxon>Acetobacterales</taxon>
        <taxon>Acetobacteraceae</taxon>
        <taxon>Plastoroseomonas</taxon>
    </lineage>
</organism>